<dbReference type="EMBL" id="OX459119">
    <property type="protein sequence ID" value="CAI9093173.1"/>
    <property type="molecule type" value="Genomic_DNA"/>
</dbReference>
<feature type="compositionally biased region" description="Polar residues" evidence="1">
    <location>
        <begin position="177"/>
        <end position="191"/>
    </location>
</feature>
<proteinExistence type="predicted"/>
<gene>
    <name evidence="2" type="ORF">OLC1_LOCUS4656</name>
</gene>
<evidence type="ECO:0000256" key="1">
    <source>
        <dbReference type="SAM" id="MobiDB-lite"/>
    </source>
</evidence>
<evidence type="ECO:0000313" key="2">
    <source>
        <dbReference type="EMBL" id="CAI9093173.1"/>
    </source>
</evidence>
<dbReference type="PANTHER" id="PTHR35280">
    <property type="entry name" value="F17L21.9"/>
    <property type="match status" value="1"/>
</dbReference>
<sequence length="215" mass="23616">MGSKDNKVELLQTAIKQLIDEEKAKTKNSEDSFVAVSGNEDAGAVDDDDAADHRLLSKLLSQLETMKDDDTPPEPNIQNVNLNEVGENIEDSGSTSSDISKDDIVGELKKIRRQNFITHCLLSAMIVLTITWQVSEVSLILKVKDGLSNPFRTLGGLFKGMIMKPQASTDHEEDKQVSSADKQNPLLTTSPLPGLKIPKLPHVELPAFDLDHEDD</sequence>
<keyword evidence="3" id="KW-1185">Reference proteome</keyword>
<evidence type="ECO:0000313" key="3">
    <source>
        <dbReference type="Proteomes" id="UP001161247"/>
    </source>
</evidence>
<dbReference type="AlphaFoldDB" id="A0AAV1CDT2"/>
<organism evidence="2 3">
    <name type="scientific">Oldenlandia corymbosa var. corymbosa</name>
    <dbReference type="NCBI Taxonomy" id="529605"/>
    <lineage>
        <taxon>Eukaryota</taxon>
        <taxon>Viridiplantae</taxon>
        <taxon>Streptophyta</taxon>
        <taxon>Embryophyta</taxon>
        <taxon>Tracheophyta</taxon>
        <taxon>Spermatophyta</taxon>
        <taxon>Magnoliopsida</taxon>
        <taxon>eudicotyledons</taxon>
        <taxon>Gunneridae</taxon>
        <taxon>Pentapetalae</taxon>
        <taxon>asterids</taxon>
        <taxon>lamiids</taxon>
        <taxon>Gentianales</taxon>
        <taxon>Rubiaceae</taxon>
        <taxon>Rubioideae</taxon>
        <taxon>Spermacoceae</taxon>
        <taxon>Hedyotis-Oldenlandia complex</taxon>
        <taxon>Oldenlandia</taxon>
    </lineage>
</organism>
<dbReference type="PANTHER" id="PTHR35280:SF1">
    <property type="entry name" value="F17L21.9"/>
    <property type="match status" value="1"/>
</dbReference>
<name>A0AAV1CDT2_OLDCO</name>
<dbReference type="Proteomes" id="UP001161247">
    <property type="component" value="Chromosome 2"/>
</dbReference>
<protein>
    <submittedName>
        <fullName evidence="2">OLC1v1028606C1</fullName>
    </submittedName>
</protein>
<accession>A0AAV1CDT2</accession>
<reference evidence="2" key="1">
    <citation type="submission" date="2023-03" db="EMBL/GenBank/DDBJ databases">
        <authorList>
            <person name="Julca I."/>
        </authorList>
    </citation>
    <scope>NUCLEOTIDE SEQUENCE</scope>
</reference>
<feature type="region of interest" description="Disordered" evidence="1">
    <location>
        <begin position="166"/>
        <end position="193"/>
    </location>
</feature>